<dbReference type="PROSITE" id="PS50240">
    <property type="entry name" value="TRYPSIN_DOM"/>
    <property type="match status" value="1"/>
</dbReference>
<dbReference type="InterPro" id="IPR009003">
    <property type="entry name" value="Peptidase_S1_PA"/>
</dbReference>
<feature type="signal peptide" evidence="8">
    <location>
        <begin position="1"/>
        <end position="19"/>
    </location>
</feature>
<dbReference type="InterPro" id="IPR001254">
    <property type="entry name" value="Trypsin_dom"/>
</dbReference>
<dbReference type="PRINTS" id="PR00722">
    <property type="entry name" value="CHYMOTRYPSIN"/>
</dbReference>
<name>A0AAD8DNK5_MYTSE</name>
<evidence type="ECO:0000256" key="3">
    <source>
        <dbReference type="ARBA" id="ARBA00023157"/>
    </source>
</evidence>
<feature type="domain" description="Peptidase S1" evidence="9">
    <location>
        <begin position="42"/>
        <end position="280"/>
    </location>
</feature>
<dbReference type="CDD" id="cd00190">
    <property type="entry name" value="Tryp_SPc"/>
    <property type="match status" value="1"/>
</dbReference>
<evidence type="ECO:0000256" key="1">
    <source>
        <dbReference type="ARBA" id="ARBA00004239"/>
    </source>
</evidence>
<dbReference type="InterPro" id="IPR001314">
    <property type="entry name" value="Peptidase_S1A"/>
</dbReference>
<comment type="function">
    <text evidence="5">Fibrinolytic activity; shows preferential cleavage of Arg-Gly bonds in all three fibrinogen chains. Contact with the caterpillars causes severe bleeding, due the anticoagulant effect of the protein.</text>
</comment>
<dbReference type="AlphaFoldDB" id="A0AAD8DNK5"/>
<gene>
    <name evidence="10" type="ORF">PYW07_008275</name>
</gene>
<evidence type="ECO:0000256" key="5">
    <source>
        <dbReference type="ARBA" id="ARBA00055534"/>
    </source>
</evidence>
<dbReference type="GO" id="GO:0004252">
    <property type="term" value="F:serine-type endopeptidase activity"/>
    <property type="evidence" value="ECO:0007669"/>
    <property type="project" value="InterPro"/>
</dbReference>
<accession>A0AAD8DNK5</accession>
<proteinExistence type="predicted"/>
<keyword evidence="6" id="KW-1205">Fibrinolytic toxin</keyword>
<dbReference type="InterPro" id="IPR043504">
    <property type="entry name" value="Peptidase_S1_PA_chymotrypsin"/>
</dbReference>
<comment type="caution">
    <text evidence="10">The sequence shown here is derived from an EMBL/GenBank/DDBJ whole genome shotgun (WGS) entry which is preliminary data.</text>
</comment>
<dbReference type="FunFam" id="2.40.10.10:FF:000068">
    <property type="entry name" value="transmembrane protease serine 2"/>
    <property type="match status" value="1"/>
</dbReference>
<dbReference type="EMBL" id="JARGEI010000022">
    <property type="protein sequence ID" value="KAJ8711033.1"/>
    <property type="molecule type" value="Genomic_DNA"/>
</dbReference>
<evidence type="ECO:0000313" key="10">
    <source>
        <dbReference type="EMBL" id="KAJ8711033.1"/>
    </source>
</evidence>
<evidence type="ECO:0000313" key="11">
    <source>
        <dbReference type="Proteomes" id="UP001231518"/>
    </source>
</evidence>
<feature type="chain" id="PRO_5042110653" description="Peptidase S1 domain-containing protein" evidence="8">
    <location>
        <begin position="20"/>
        <end position="375"/>
    </location>
</feature>
<dbReference type="SMART" id="SM00020">
    <property type="entry name" value="Tryp_SPc"/>
    <property type="match status" value="1"/>
</dbReference>
<feature type="region of interest" description="Disordered" evidence="7">
    <location>
        <begin position="295"/>
        <end position="346"/>
    </location>
</feature>
<keyword evidence="4" id="KW-1199">Hemostasis impairing toxin</keyword>
<dbReference type="PANTHER" id="PTHR24250:SF50">
    <property type="entry name" value="PEPTIDASE S1 DOMAIN-CONTAINING PROTEIN"/>
    <property type="match status" value="1"/>
</dbReference>
<dbReference type="PROSITE" id="PS00134">
    <property type="entry name" value="TRYPSIN_HIS"/>
    <property type="match status" value="1"/>
</dbReference>
<evidence type="ECO:0000256" key="4">
    <source>
        <dbReference type="ARBA" id="ARBA00023240"/>
    </source>
</evidence>
<evidence type="ECO:0000256" key="7">
    <source>
        <dbReference type="SAM" id="MobiDB-lite"/>
    </source>
</evidence>
<keyword evidence="8" id="KW-0732">Signal</keyword>
<feature type="compositionally biased region" description="Low complexity" evidence="7">
    <location>
        <begin position="295"/>
        <end position="308"/>
    </location>
</feature>
<evidence type="ECO:0000256" key="2">
    <source>
        <dbReference type="ARBA" id="ARBA00022656"/>
    </source>
</evidence>
<evidence type="ECO:0000259" key="9">
    <source>
        <dbReference type="PROSITE" id="PS50240"/>
    </source>
</evidence>
<reference evidence="10" key="1">
    <citation type="submission" date="2023-03" db="EMBL/GenBank/DDBJ databases">
        <title>Chromosome-level genomes of two armyworms, Mythimna separata and Mythimna loreyi, provide insights into the biosynthesis and reception of sex pheromones.</title>
        <authorList>
            <person name="Zhao H."/>
        </authorList>
    </citation>
    <scope>NUCLEOTIDE SEQUENCE</scope>
    <source>
        <strain evidence="10">BeijingLab</strain>
        <tissue evidence="10">Pupa</tissue>
    </source>
</reference>
<dbReference type="GO" id="GO:0005576">
    <property type="term" value="C:extracellular region"/>
    <property type="evidence" value="ECO:0007669"/>
    <property type="project" value="UniProtKB-SubCell"/>
</dbReference>
<organism evidence="10 11">
    <name type="scientific">Mythimna separata</name>
    <name type="common">Oriental armyworm</name>
    <name type="synonym">Pseudaletia separata</name>
    <dbReference type="NCBI Taxonomy" id="271217"/>
    <lineage>
        <taxon>Eukaryota</taxon>
        <taxon>Metazoa</taxon>
        <taxon>Ecdysozoa</taxon>
        <taxon>Arthropoda</taxon>
        <taxon>Hexapoda</taxon>
        <taxon>Insecta</taxon>
        <taxon>Pterygota</taxon>
        <taxon>Neoptera</taxon>
        <taxon>Endopterygota</taxon>
        <taxon>Lepidoptera</taxon>
        <taxon>Glossata</taxon>
        <taxon>Ditrysia</taxon>
        <taxon>Noctuoidea</taxon>
        <taxon>Noctuidae</taxon>
        <taxon>Noctuinae</taxon>
        <taxon>Hadenini</taxon>
        <taxon>Mythimna</taxon>
    </lineage>
</organism>
<dbReference type="SUPFAM" id="SSF50494">
    <property type="entry name" value="Trypsin-like serine proteases"/>
    <property type="match status" value="1"/>
</dbReference>
<dbReference type="InterPro" id="IPR018114">
    <property type="entry name" value="TRYPSIN_HIS"/>
</dbReference>
<evidence type="ECO:0000256" key="6">
    <source>
        <dbReference type="ARBA" id="ARBA00084094"/>
    </source>
</evidence>
<dbReference type="GO" id="GO:0090729">
    <property type="term" value="F:toxin activity"/>
    <property type="evidence" value="ECO:0007669"/>
    <property type="project" value="UniProtKB-KW"/>
</dbReference>
<comment type="subcellular location">
    <subcellularLocation>
        <location evidence="1">Secreted</location>
        <location evidence="1">Extracellular space</location>
    </subcellularLocation>
</comment>
<keyword evidence="3" id="KW-1015">Disulfide bond</keyword>
<keyword evidence="2" id="KW-0800">Toxin</keyword>
<feature type="compositionally biased region" description="Acidic residues" evidence="7">
    <location>
        <begin position="324"/>
        <end position="345"/>
    </location>
</feature>
<dbReference type="GO" id="GO:0006508">
    <property type="term" value="P:proteolysis"/>
    <property type="evidence" value="ECO:0007669"/>
    <property type="project" value="InterPro"/>
</dbReference>
<dbReference type="Pfam" id="PF00089">
    <property type="entry name" value="Trypsin"/>
    <property type="match status" value="1"/>
</dbReference>
<dbReference type="Gene3D" id="2.40.10.10">
    <property type="entry name" value="Trypsin-like serine proteases"/>
    <property type="match status" value="1"/>
</dbReference>
<dbReference type="PANTHER" id="PTHR24250">
    <property type="entry name" value="CHYMOTRYPSIN-RELATED"/>
    <property type="match status" value="1"/>
</dbReference>
<protein>
    <recommendedName>
        <fullName evidence="9">Peptidase S1 domain-containing protein</fullName>
    </recommendedName>
</protein>
<evidence type="ECO:0000256" key="8">
    <source>
        <dbReference type="SAM" id="SignalP"/>
    </source>
</evidence>
<sequence>MFKKSGLLIFVLTILQVSARYKSVEPDINPDPAEVSSSSSRIVSGWEAKPGQHPHHAAFRLMHFNGGVRVCGGSIISKEWIVTAAHCTNDCVVAVIRIGVVSINDNNPENIFETTEWYNHPNFNPSIVGQLHATALVKLQRPLVYTSLVKPIRLQSSADAYRDYDGEQVYASGHGRTSTGGPNSDVLRWVYLRAISNSECRNTYTNAVFNTTICARYYNVTSQSACNSDLGGPLVHVGADGVPTLIGISSFFSSRGCDLGSPTGFHRPGAFLLWFKEVTGIDFENLREDDDDTTVADTTTITTPGSTTDFEDLNPEDNTTPLPEDTEEKEEEDPDSSESNEDDDMVQLLKRLEVKVKVKVALNKYNVTNTTVSKH</sequence>
<keyword evidence="11" id="KW-1185">Reference proteome</keyword>
<dbReference type="Proteomes" id="UP001231518">
    <property type="component" value="Chromosome 21"/>
</dbReference>